<dbReference type="SUPFAM" id="SSF47188">
    <property type="entry name" value="Hemerythrin-like"/>
    <property type="match status" value="1"/>
</dbReference>
<proteinExistence type="inferred from homology"/>
<dbReference type="PANTHER" id="PTHR37164">
    <property type="entry name" value="BACTERIOHEMERYTHRIN"/>
    <property type="match status" value="1"/>
</dbReference>
<dbReference type="RefSeq" id="WP_390214404.1">
    <property type="nucleotide sequence ID" value="NZ_JBHLXJ010000031.1"/>
</dbReference>
<dbReference type="NCBIfam" id="NF033749">
    <property type="entry name" value="bact_hemeryth"/>
    <property type="match status" value="1"/>
</dbReference>
<evidence type="ECO:0000256" key="2">
    <source>
        <dbReference type="ARBA" id="ARBA00022621"/>
    </source>
</evidence>
<dbReference type="InterPro" id="IPR035938">
    <property type="entry name" value="Hemerythrin-like_sf"/>
</dbReference>
<keyword evidence="2" id="KW-0813">Transport</keyword>
<evidence type="ECO:0000256" key="4">
    <source>
        <dbReference type="ARBA" id="ARBA00023004"/>
    </source>
</evidence>
<protein>
    <submittedName>
        <fullName evidence="7">Bacteriohemerythrin</fullName>
    </submittedName>
</protein>
<dbReference type="InterPro" id="IPR012827">
    <property type="entry name" value="Hemerythrin_metal-bd"/>
</dbReference>
<dbReference type="Gene3D" id="1.20.120.50">
    <property type="entry name" value="Hemerythrin-like"/>
    <property type="match status" value="1"/>
</dbReference>
<keyword evidence="4" id="KW-0408">Iron</keyword>
<evidence type="ECO:0000256" key="3">
    <source>
        <dbReference type="ARBA" id="ARBA00022723"/>
    </source>
</evidence>
<dbReference type="InterPro" id="IPR012312">
    <property type="entry name" value="Hemerythrin-like"/>
</dbReference>
<gene>
    <name evidence="7" type="ORF">ACFFJH_18210</name>
</gene>
<sequence length="138" mass="16174">MDYFQWSDELSVNNELIDHDHQTLIDMVNELHMAVEVGQGYLILSDILKKLAIYTQEHFQREEALMASIDYADYAAHQTQHKKLLERVTDLQRELNRDRAQIALETAELLRFWLTSHILLSDKKLADKVRASEVNSYT</sequence>
<comment type="similarity">
    <text evidence="1">Belongs to the hemerythrin family.</text>
</comment>
<keyword evidence="8" id="KW-1185">Reference proteome</keyword>
<dbReference type="PROSITE" id="PS00550">
    <property type="entry name" value="HEMERYTHRINS"/>
    <property type="match status" value="1"/>
</dbReference>
<evidence type="ECO:0000313" key="8">
    <source>
        <dbReference type="Proteomes" id="UP001589844"/>
    </source>
</evidence>
<feature type="coiled-coil region" evidence="5">
    <location>
        <begin position="74"/>
        <end position="108"/>
    </location>
</feature>
<organism evidence="7 8">
    <name type="scientific">Undibacterium danionis</name>
    <dbReference type="NCBI Taxonomy" id="1812100"/>
    <lineage>
        <taxon>Bacteria</taxon>
        <taxon>Pseudomonadati</taxon>
        <taxon>Pseudomonadota</taxon>
        <taxon>Betaproteobacteria</taxon>
        <taxon>Burkholderiales</taxon>
        <taxon>Oxalobacteraceae</taxon>
        <taxon>Undibacterium</taxon>
    </lineage>
</organism>
<dbReference type="InterPro" id="IPR016131">
    <property type="entry name" value="Haemerythrin_Fe_BS"/>
</dbReference>
<dbReference type="InterPro" id="IPR050669">
    <property type="entry name" value="Hemerythrin"/>
</dbReference>
<comment type="caution">
    <text evidence="7">The sequence shown here is derived from an EMBL/GenBank/DDBJ whole genome shotgun (WGS) entry which is preliminary data.</text>
</comment>
<dbReference type="CDD" id="cd12107">
    <property type="entry name" value="Hemerythrin"/>
    <property type="match status" value="1"/>
</dbReference>
<evidence type="ECO:0000259" key="6">
    <source>
        <dbReference type="Pfam" id="PF01814"/>
    </source>
</evidence>
<accession>A0ABV6IIV1</accession>
<feature type="domain" description="Hemerythrin-like" evidence="6">
    <location>
        <begin position="15"/>
        <end position="128"/>
    </location>
</feature>
<evidence type="ECO:0000256" key="1">
    <source>
        <dbReference type="ARBA" id="ARBA00010587"/>
    </source>
</evidence>
<evidence type="ECO:0000313" key="7">
    <source>
        <dbReference type="EMBL" id="MFC0351757.1"/>
    </source>
</evidence>
<keyword evidence="5" id="KW-0175">Coiled coil</keyword>
<dbReference type="Pfam" id="PF01814">
    <property type="entry name" value="Hemerythrin"/>
    <property type="match status" value="1"/>
</dbReference>
<keyword evidence="2" id="KW-0561">Oxygen transport</keyword>
<keyword evidence="3" id="KW-0479">Metal-binding</keyword>
<dbReference type="PANTHER" id="PTHR37164:SF1">
    <property type="entry name" value="BACTERIOHEMERYTHRIN"/>
    <property type="match status" value="1"/>
</dbReference>
<evidence type="ECO:0000256" key="5">
    <source>
        <dbReference type="SAM" id="Coils"/>
    </source>
</evidence>
<name>A0ABV6IIV1_9BURK</name>
<dbReference type="NCBIfam" id="TIGR02481">
    <property type="entry name" value="hemeryth_dom"/>
    <property type="match status" value="1"/>
</dbReference>
<dbReference type="Proteomes" id="UP001589844">
    <property type="component" value="Unassembled WGS sequence"/>
</dbReference>
<reference evidence="7 8" key="1">
    <citation type="submission" date="2024-09" db="EMBL/GenBank/DDBJ databases">
        <authorList>
            <person name="Sun Q."/>
            <person name="Mori K."/>
        </authorList>
    </citation>
    <scope>NUCLEOTIDE SEQUENCE [LARGE SCALE GENOMIC DNA]</scope>
    <source>
        <strain evidence="7 8">CCM 8677</strain>
    </source>
</reference>
<dbReference type="EMBL" id="JBHLXJ010000031">
    <property type="protein sequence ID" value="MFC0351757.1"/>
    <property type="molecule type" value="Genomic_DNA"/>
</dbReference>